<organism evidence="5">
    <name type="scientific">Haemonchus placei</name>
    <name type="common">Barber's pole worm</name>
    <dbReference type="NCBI Taxonomy" id="6290"/>
    <lineage>
        <taxon>Eukaryota</taxon>
        <taxon>Metazoa</taxon>
        <taxon>Ecdysozoa</taxon>
        <taxon>Nematoda</taxon>
        <taxon>Chromadorea</taxon>
        <taxon>Rhabditida</taxon>
        <taxon>Rhabditina</taxon>
        <taxon>Rhabditomorpha</taxon>
        <taxon>Strongyloidea</taxon>
        <taxon>Trichostrongylidae</taxon>
        <taxon>Haemonchus</taxon>
    </lineage>
</organism>
<evidence type="ECO:0000313" key="5">
    <source>
        <dbReference type="WBParaSite" id="HPLM_0001856801-mRNA-1"/>
    </source>
</evidence>
<evidence type="ECO:0000256" key="1">
    <source>
        <dbReference type="SAM" id="MobiDB-lite"/>
    </source>
</evidence>
<dbReference type="Proteomes" id="UP000268014">
    <property type="component" value="Unassembled WGS sequence"/>
</dbReference>
<evidence type="ECO:0000313" key="4">
    <source>
        <dbReference type="Proteomes" id="UP000268014"/>
    </source>
</evidence>
<evidence type="ECO:0000313" key="3">
    <source>
        <dbReference type="EMBL" id="VDO71815.1"/>
    </source>
</evidence>
<dbReference type="OrthoDB" id="10452073at2759"/>
<feature type="compositionally biased region" description="Low complexity" evidence="1">
    <location>
        <begin position="291"/>
        <end position="303"/>
    </location>
</feature>
<protein>
    <submittedName>
        <fullName evidence="5">Vegetative cell wall protein gp1-like</fullName>
    </submittedName>
</protein>
<reference evidence="3 4" key="2">
    <citation type="submission" date="2018-11" db="EMBL/GenBank/DDBJ databases">
        <authorList>
            <consortium name="Pathogen Informatics"/>
        </authorList>
    </citation>
    <scope>NUCLEOTIDE SEQUENCE [LARGE SCALE GENOMIC DNA]</scope>
    <source>
        <strain evidence="3 4">MHpl1</strain>
    </source>
</reference>
<feature type="compositionally biased region" description="Basic and acidic residues" evidence="1">
    <location>
        <begin position="251"/>
        <end position="262"/>
    </location>
</feature>
<dbReference type="EMBL" id="UZAF01020653">
    <property type="protein sequence ID" value="VDO71815.1"/>
    <property type="molecule type" value="Genomic_DNA"/>
</dbReference>
<feature type="region of interest" description="Disordered" evidence="1">
    <location>
        <begin position="229"/>
        <end position="315"/>
    </location>
</feature>
<dbReference type="OMA" id="FPPAQIN"/>
<dbReference type="STRING" id="6290.A0A0N4X2I1"/>
<keyword evidence="4" id="KW-1185">Reference proteome</keyword>
<sequence length="315" mass="31221">MSMIRTLVLVCLSATPLKACFGAGLCCHYPTTTPPPPPPTTCAPTGPAPGCVAAVPIVYAPPPPPRAAPPPPPPLVATVSRPSLPLSVLPPMTPAIAPSPNVVQPQYGSGVAAPVRASPYVGPAAPPTPYFPPAQINAVPANIPSAGSGMGGGVRGDYNFNEFVGGVGANAGAGPVASQGPVMGNFPSAGSELSAQSINPAVGGAQAGPEEQVQAALGTYTPSTPSFVAPAQPEQGVTGESEEAVGGDASLESKKPVLEKVKTVSTTRTTRSPEPLKVSRPRTDVGKAGATYLSSSSLGGTYSETTKSASGSVSD</sequence>
<evidence type="ECO:0000256" key="2">
    <source>
        <dbReference type="SAM" id="SignalP"/>
    </source>
</evidence>
<dbReference type="AlphaFoldDB" id="A0A0N4X2I1"/>
<reference evidence="5" key="1">
    <citation type="submission" date="2017-02" db="UniProtKB">
        <authorList>
            <consortium name="WormBaseParasite"/>
        </authorList>
    </citation>
    <scope>IDENTIFICATION</scope>
</reference>
<feature type="compositionally biased region" description="Polar residues" evidence="1">
    <location>
        <begin position="304"/>
        <end position="315"/>
    </location>
</feature>
<proteinExistence type="predicted"/>
<dbReference type="WBParaSite" id="HPLM_0001856801-mRNA-1">
    <property type="protein sequence ID" value="HPLM_0001856801-mRNA-1"/>
    <property type="gene ID" value="HPLM_0001856801"/>
</dbReference>
<feature type="chain" id="PRO_5043124430" evidence="2">
    <location>
        <begin position="20"/>
        <end position="315"/>
    </location>
</feature>
<feature type="signal peptide" evidence="2">
    <location>
        <begin position="1"/>
        <end position="19"/>
    </location>
</feature>
<keyword evidence="2" id="KW-0732">Signal</keyword>
<name>A0A0N4X2I1_HAEPC</name>
<accession>A0A0N4X2I1</accession>
<gene>
    <name evidence="3" type="ORF">HPLM_LOCUS18560</name>
</gene>
<feature type="compositionally biased region" description="Low complexity" evidence="1">
    <location>
        <begin position="263"/>
        <end position="275"/>
    </location>
</feature>